<dbReference type="EMBL" id="JARAWP010000046">
    <property type="protein sequence ID" value="MDX3025412.1"/>
    <property type="molecule type" value="Genomic_DNA"/>
</dbReference>
<dbReference type="Proteomes" id="UP001272987">
    <property type="component" value="Unassembled WGS sequence"/>
</dbReference>
<evidence type="ECO:0000313" key="2">
    <source>
        <dbReference type="EMBL" id="MDX3025412.1"/>
    </source>
</evidence>
<gene>
    <name evidence="2" type="ORF">PV666_47240</name>
</gene>
<proteinExistence type="predicted"/>
<feature type="compositionally biased region" description="Basic and acidic residues" evidence="1">
    <location>
        <begin position="20"/>
        <end position="31"/>
    </location>
</feature>
<comment type="caution">
    <text evidence="2">The sequence shown here is derived from an EMBL/GenBank/DDBJ whole genome shotgun (WGS) entry which is preliminary data.</text>
</comment>
<dbReference type="RefSeq" id="WP_319167578.1">
    <property type="nucleotide sequence ID" value="NZ_CP122370.1"/>
</dbReference>
<feature type="region of interest" description="Disordered" evidence="1">
    <location>
        <begin position="1"/>
        <end position="46"/>
    </location>
</feature>
<protein>
    <submittedName>
        <fullName evidence="2">Uncharacterized protein</fullName>
    </submittedName>
</protein>
<sequence length="46" mass="5526">MSTCRTDSPPRRIRGPVPPERWEESFGRDESDDRYEEISPYALRER</sequence>
<organism evidence="2 3">
    <name type="scientific">Streptomyces acidiscabies</name>
    <dbReference type="NCBI Taxonomy" id="42234"/>
    <lineage>
        <taxon>Bacteria</taxon>
        <taxon>Bacillati</taxon>
        <taxon>Actinomycetota</taxon>
        <taxon>Actinomycetes</taxon>
        <taxon>Kitasatosporales</taxon>
        <taxon>Streptomycetaceae</taxon>
        <taxon>Streptomyces</taxon>
    </lineage>
</organism>
<evidence type="ECO:0000256" key="1">
    <source>
        <dbReference type="SAM" id="MobiDB-lite"/>
    </source>
</evidence>
<name>A0ABU4MC55_9ACTN</name>
<evidence type="ECO:0000313" key="3">
    <source>
        <dbReference type="Proteomes" id="UP001272987"/>
    </source>
</evidence>
<accession>A0ABU4MC55</accession>
<keyword evidence="3" id="KW-1185">Reference proteome</keyword>
<reference evidence="2 3" key="1">
    <citation type="journal article" date="2023" name="Microb. Genom.">
        <title>Mesoterricola silvestris gen. nov., sp. nov., Mesoterricola sediminis sp. nov., Geothrix oryzae sp. nov., Geothrix edaphica sp. nov., Geothrix rubra sp. nov., and Geothrix limicola sp. nov., six novel members of Acidobacteriota isolated from soils.</title>
        <authorList>
            <person name="Weisberg A.J."/>
            <person name="Pearce E."/>
            <person name="Kramer C.G."/>
            <person name="Chang J.H."/>
            <person name="Clarke C.R."/>
        </authorList>
    </citation>
    <scope>NUCLEOTIDE SEQUENCE [LARGE SCALE GENOMIC DNA]</scope>
    <source>
        <strain evidence="2 3">NB05-1H</strain>
    </source>
</reference>